<protein>
    <recommendedName>
        <fullName evidence="1">Core domain-containing protein</fullName>
    </recommendedName>
</protein>
<dbReference type="Gene3D" id="2.60.300.12">
    <property type="entry name" value="HesB-like domain"/>
    <property type="match status" value="1"/>
</dbReference>
<evidence type="ECO:0000313" key="2">
    <source>
        <dbReference type="EMBL" id="KEP27217.1"/>
    </source>
</evidence>
<dbReference type="AlphaFoldDB" id="A0A081LD91"/>
<dbReference type="eggNOG" id="COG4918">
    <property type="taxonomic scope" value="Bacteria"/>
</dbReference>
<keyword evidence="3" id="KW-1185">Reference proteome</keyword>
<dbReference type="RefSeq" id="WP_034319861.1">
    <property type="nucleotide sequence ID" value="NZ_JALPZN010000058.1"/>
</dbReference>
<evidence type="ECO:0000313" key="3">
    <source>
        <dbReference type="Proteomes" id="UP000028091"/>
    </source>
</evidence>
<dbReference type="Pfam" id="PF01521">
    <property type="entry name" value="Fe-S_biosyn"/>
    <property type="match status" value="1"/>
</dbReference>
<dbReference type="InterPro" id="IPR000361">
    <property type="entry name" value="ATAP_core_dom"/>
</dbReference>
<reference evidence="2 3" key="1">
    <citation type="submission" date="2012-09" db="EMBL/GenBank/DDBJ databases">
        <title>Genome Sequence of Bacillus sp. DW5-4.</title>
        <authorList>
            <person name="Lai Q."/>
            <person name="Liu Y."/>
            <person name="Shao Z."/>
        </authorList>
    </citation>
    <scope>NUCLEOTIDE SEQUENCE [LARGE SCALE GENOMIC DNA]</scope>
    <source>
        <strain evidence="2 3">DW5-4</strain>
    </source>
</reference>
<accession>A0A081LD91</accession>
<comment type="caution">
    <text evidence="2">The sequence shown here is derived from an EMBL/GenBank/DDBJ whole genome shotgun (WGS) entry which is preliminary data.</text>
</comment>
<proteinExistence type="predicted"/>
<feature type="domain" description="Core" evidence="1">
    <location>
        <begin position="1"/>
        <end position="105"/>
    </location>
</feature>
<evidence type="ECO:0000259" key="1">
    <source>
        <dbReference type="Pfam" id="PF01521"/>
    </source>
</evidence>
<name>A0A081LD91_9BACI</name>
<dbReference type="OrthoDB" id="2361087at2"/>
<dbReference type="InterPro" id="IPR035903">
    <property type="entry name" value="HesB-like_dom_sf"/>
</dbReference>
<organism evidence="2 3">
    <name type="scientific">Bacillus zhangzhouensis</name>
    <dbReference type="NCBI Taxonomy" id="1178540"/>
    <lineage>
        <taxon>Bacteria</taxon>
        <taxon>Bacillati</taxon>
        <taxon>Bacillota</taxon>
        <taxon>Bacilli</taxon>
        <taxon>Bacillales</taxon>
        <taxon>Bacillaceae</taxon>
        <taxon>Bacillus</taxon>
    </lineage>
</organism>
<sequence length="108" mass="12507">MYIHITELAKTYIEKQQTGNETKELLLRYDSEGCGCAVSGVPMLWLTSERTGEWEQLNNSQHLKLYIHIAQKVFFDEEMTIDFNEKANTLMLKSPQQILSPRMGILVK</sequence>
<dbReference type="SUPFAM" id="SSF89360">
    <property type="entry name" value="HesB-like domain"/>
    <property type="match status" value="1"/>
</dbReference>
<dbReference type="EMBL" id="JOTP01000005">
    <property type="protein sequence ID" value="KEP27217.1"/>
    <property type="molecule type" value="Genomic_DNA"/>
</dbReference>
<dbReference type="Proteomes" id="UP000028091">
    <property type="component" value="Unassembled WGS sequence"/>
</dbReference>
<gene>
    <name evidence="2" type="ORF">BA70_16190</name>
</gene>